<evidence type="ECO:0000256" key="7">
    <source>
        <dbReference type="ARBA" id="ARBA00022989"/>
    </source>
</evidence>
<evidence type="ECO:0000256" key="6">
    <source>
        <dbReference type="ARBA" id="ARBA00022847"/>
    </source>
</evidence>
<dbReference type="GO" id="GO:0005283">
    <property type="term" value="F:amino acid:sodium symporter activity"/>
    <property type="evidence" value="ECO:0007669"/>
    <property type="project" value="InterPro"/>
</dbReference>
<dbReference type="NCBIfam" id="TIGR00835">
    <property type="entry name" value="agcS"/>
    <property type="match status" value="1"/>
</dbReference>
<evidence type="ECO:0000313" key="10">
    <source>
        <dbReference type="EMBL" id="RGD73122.1"/>
    </source>
</evidence>
<keyword evidence="5 9" id="KW-0812">Transmembrane</keyword>
<gene>
    <name evidence="10" type="ORF">DXC78_11830</name>
</gene>
<feature type="transmembrane region" description="Helical" evidence="9">
    <location>
        <begin position="413"/>
        <end position="434"/>
    </location>
</feature>
<evidence type="ECO:0000256" key="2">
    <source>
        <dbReference type="ARBA" id="ARBA00009261"/>
    </source>
</evidence>
<comment type="subcellular location">
    <subcellularLocation>
        <location evidence="1 9">Cell membrane</location>
        <topology evidence="1 9">Multi-pass membrane protein</topology>
    </subcellularLocation>
</comment>
<feature type="transmembrane region" description="Helical" evidence="9">
    <location>
        <begin position="148"/>
        <end position="168"/>
    </location>
</feature>
<dbReference type="GO" id="GO:0005886">
    <property type="term" value="C:plasma membrane"/>
    <property type="evidence" value="ECO:0007669"/>
    <property type="project" value="UniProtKB-SubCell"/>
</dbReference>
<dbReference type="AlphaFoldDB" id="A0A3E3DV35"/>
<dbReference type="Proteomes" id="UP000260721">
    <property type="component" value="Unassembled WGS sequence"/>
</dbReference>
<dbReference type="PRINTS" id="PR00175">
    <property type="entry name" value="NAALASMPORT"/>
</dbReference>
<feature type="transmembrane region" description="Helical" evidence="9">
    <location>
        <begin position="96"/>
        <end position="119"/>
    </location>
</feature>
<evidence type="ECO:0000256" key="8">
    <source>
        <dbReference type="ARBA" id="ARBA00023136"/>
    </source>
</evidence>
<feature type="transmembrane region" description="Helical" evidence="9">
    <location>
        <begin position="241"/>
        <end position="264"/>
    </location>
</feature>
<evidence type="ECO:0000313" key="11">
    <source>
        <dbReference type="Proteomes" id="UP000260721"/>
    </source>
</evidence>
<keyword evidence="3 9" id="KW-0813">Transport</keyword>
<sequence>MATLSNVLTQINEWIWGLPLIFLLLGTGLYFTCRLGLLQFFRLPLAFGLMFKKDDQKEGDVSSFQALCTALSSTIGTGNIVGVATAIIAGGPGALFWMWISAFLGMATKYSEGLLAIVYRQRDEKGQMSGGPMYYLEKGLKHKTLGKILARCFAVFGVGVALLGIGTFTQVRSISDAASLTLHIPPFVTGIFLVITVGFITIGGIKRIASVSEVIVPFMSVAYIVSVILIMITHYQDILPTLGLVVQSAFTPSAAFGGSVGITMQMAMRSGISRGIFSNESGLGSAPIAAAAAKTDSCVEQGLVSMTGTFIDTICVCTMTGFAIIITQSYLLGVEGSAMTTLAFQNGFPIGEIGIYVVNIGLLFFAFTTIIGWNYYGEKCIQYLLGEKAILPYKILFIVLIGIGPFMSLDFVFTLADIVNGCMAFPNLIGLIALRKVVVNETRAYFKTALSKEKTEDDIKVNHSLVNNSQVSIE</sequence>
<dbReference type="STRING" id="1123313.GCA_000420345_01000"/>
<accession>A0A3E3DV35</accession>
<evidence type="ECO:0000256" key="3">
    <source>
        <dbReference type="ARBA" id="ARBA00022448"/>
    </source>
</evidence>
<feature type="transmembrane region" description="Helical" evidence="9">
    <location>
        <begin position="389"/>
        <end position="407"/>
    </location>
</feature>
<keyword evidence="8 9" id="KW-0472">Membrane</keyword>
<dbReference type="FunFam" id="1.20.1740.10:FF:000004">
    <property type="entry name" value="Sodium:alanine symporter family protein"/>
    <property type="match status" value="1"/>
</dbReference>
<dbReference type="Gene3D" id="1.20.1740.10">
    <property type="entry name" value="Amino acid/polyamine transporter I"/>
    <property type="match status" value="1"/>
</dbReference>
<evidence type="ECO:0000256" key="1">
    <source>
        <dbReference type="ARBA" id="ARBA00004651"/>
    </source>
</evidence>
<comment type="caution">
    <text evidence="10">The sequence shown here is derived from an EMBL/GenBank/DDBJ whole genome shotgun (WGS) entry which is preliminary data.</text>
</comment>
<feature type="transmembrane region" description="Helical" evidence="9">
    <location>
        <begin position="214"/>
        <end position="235"/>
    </location>
</feature>
<comment type="similarity">
    <text evidence="2 9">Belongs to the alanine or glycine:cation symporter (AGCS) (TC 2.A.25) family.</text>
</comment>
<proteinExistence type="inferred from homology"/>
<evidence type="ECO:0000256" key="9">
    <source>
        <dbReference type="RuleBase" id="RU363064"/>
    </source>
</evidence>
<dbReference type="EMBL" id="QUSK01000035">
    <property type="protein sequence ID" value="RGD73122.1"/>
    <property type="molecule type" value="Genomic_DNA"/>
</dbReference>
<protein>
    <submittedName>
        <fullName evidence="10">Sodium:alanine symporter family protein</fullName>
    </submittedName>
</protein>
<dbReference type="PROSITE" id="PS00873">
    <property type="entry name" value="NA_ALANINE_SYMP"/>
    <property type="match status" value="1"/>
</dbReference>
<feature type="transmembrane region" description="Helical" evidence="9">
    <location>
        <begin position="20"/>
        <end position="43"/>
    </location>
</feature>
<keyword evidence="4 9" id="KW-1003">Cell membrane</keyword>
<evidence type="ECO:0000256" key="4">
    <source>
        <dbReference type="ARBA" id="ARBA00022475"/>
    </source>
</evidence>
<feature type="transmembrane region" description="Helical" evidence="9">
    <location>
        <begin position="310"/>
        <end position="333"/>
    </location>
</feature>
<keyword evidence="7 9" id="KW-1133">Transmembrane helix</keyword>
<dbReference type="RefSeq" id="WP_117447209.1">
    <property type="nucleotide sequence ID" value="NZ_JBFBOW010000001.1"/>
</dbReference>
<reference evidence="10 11" key="1">
    <citation type="submission" date="2018-08" db="EMBL/GenBank/DDBJ databases">
        <title>A genome reference for cultivated species of the human gut microbiota.</title>
        <authorList>
            <person name="Zou Y."/>
            <person name="Xue W."/>
            <person name="Luo G."/>
        </authorList>
    </citation>
    <scope>NUCLEOTIDE SEQUENCE [LARGE SCALE GENOMIC DNA]</scope>
    <source>
        <strain evidence="10 11">TF08-11</strain>
    </source>
</reference>
<dbReference type="Pfam" id="PF01235">
    <property type="entry name" value="Na_Ala_symp"/>
    <property type="match status" value="1"/>
</dbReference>
<keyword evidence="6 9" id="KW-0769">Symport</keyword>
<name>A0A3E3DV35_9FIRM</name>
<feature type="transmembrane region" description="Helical" evidence="9">
    <location>
        <begin position="180"/>
        <end position="202"/>
    </location>
</feature>
<feature type="transmembrane region" description="Helical" evidence="9">
    <location>
        <begin position="353"/>
        <end position="377"/>
    </location>
</feature>
<evidence type="ECO:0000256" key="5">
    <source>
        <dbReference type="ARBA" id="ARBA00022692"/>
    </source>
</evidence>
<dbReference type="PANTHER" id="PTHR30330">
    <property type="entry name" value="AGSS FAMILY TRANSPORTER, SODIUM-ALANINE"/>
    <property type="match status" value="1"/>
</dbReference>
<feature type="transmembrane region" description="Helical" evidence="9">
    <location>
        <begin position="64"/>
        <end position="90"/>
    </location>
</feature>
<dbReference type="PANTHER" id="PTHR30330:SF3">
    <property type="entry name" value="TRANSCRIPTIONAL REGULATOR, LRP FAMILY"/>
    <property type="match status" value="1"/>
</dbReference>
<dbReference type="InterPro" id="IPR001463">
    <property type="entry name" value="Na/Ala_symport"/>
</dbReference>
<organism evidence="10 11">
    <name type="scientific">Faecalicoccus pleomorphus</name>
    <dbReference type="NCBI Taxonomy" id="1323"/>
    <lineage>
        <taxon>Bacteria</taxon>
        <taxon>Bacillati</taxon>
        <taxon>Bacillota</taxon>
        <taxon>Erysipelotrichia</taxon>
        <taxon>Erysipelotrichales</taxon>
        <taxon>Erysipelotrichaceae</taxon>
        <taxon>Faecalicoccus</taxon>
    </lineage>
</organism>